<dbReference type="AlphaFoldDB" id="A0AAD7F0A4"/>
<feature type="region of interest" description="Disordered" evidence="1">
    <location>
        <begin position="35"/>
        <end position="61"/>
    </location>
</feature>
<protein>
    <recommendedName>
        <fullName evidence="4">F-box domain-containing protein</fullName>
    </recommendedName>
</protein>
<dbReference type="EMBL" id="JARIHO010000004">
    <property type="protein sequence ID" value="KAJ7362321.1"/>
    <property type="molecule type" value="Genomic_DNA"/>
</dbReference>
<evidence type="ECO:0000313" key="3">
    <source>
        <dbReference type="Proteomes" id="UP001218218"/>
    </source>
</evidence>
<gene>
    <name evidence="2" type="ORF">DFH08DRAFT_1024372</name>
</gene>
<accession>A0AAD7F0A4</accession>
<dbReference type="Proteomes" id="UP001218218">
    <property type="component" value="Unassembled WGS sequence"/>
</dbReference>
<evidence type="ECO:0000256" key="1">
    <source>
        <dbReference type="SAM" id="MobiDB-lite"/>
    </source>
</evidence>
<name>A0AAD7F0A4_9AGAR</name>
<evidence type="ECO:0008006" key="4">
    <source>
        <dbReference type="Google" id="ProtNLM"/>
    </source>
</evidence>
<comment type="caution">
    <text evidence="2">The sequence shown here is derived from an EMBL/GenBank/DDBJ whole genome shotgun (WGS) entry which is preliminary data.</text>
</comment>
<evidence type="ECO:0000313" key="2">
    <source>
        <dbReference type="EMBL" id="KAJ7362321.1"/>
    </source>
</evidence>
<sequence length="544" mass="60489">MVEIVASDPVVEKTIEKGDATGILGGYLVADESQNGDALSEAEDVTSLESEDGGRSTRSPPNYIGQLAEEILLAIFRYALPPSWTVHYHNALPPFPRTGWSNADLPTKLVIMNVCKTWNRVGLEFLYESVALHSYQQLRDFVGALGGRTVEGASGVGLFVRRLEIGYWVPHPYRALHEAELGAAIALCPRLTHFAFNPQLLSDLAVLRPKFPYFTPLPGNSVLVHLEISDGVPYAEVFPALAQLAPTLESLSLLLPVKDNSSVLPEEHGRLAPMLNFARLTRLRLSIGHQDPTCSCTPALTMDFYRRLGVANTLPPSAPWVLPALTQLLIRPRSDFHLRLTPPLYHHITRTFLEEYGRTVQVLSVRLSELPDPRFREVLGLCPDLRHLCVEECQLRLSLELTERGPLFHAGLRSVDVFGPSPAFDSGCLNLKTAFPALRACRYIFDSRCYDFLPDSPQSVDGHHDEDTAVLDSYHIINNEESDALPRSSCLEYLFSDACADDDDEDDADYVFDEAEEDSEEEDLDVDLDCSIANDPLVKYGIFV</sequence>
<keyword evidence="3" id="KW-1185">Reference proteome</keyword>
<organism evidence="2 3">
    <name type="scientific">Mycena albidolilacea</name>
    <dbReference type="NCBI Taxonomy" id="1033008"/>
    <lineage>
        <taxon>Eukaryota</taxon>
        <taxon>Fungi</taxon>
        <taxon>Dikarya</taxon>
        <taxon>Basidiomycota</taxon>
        <taxon>Agaricomycotina</taxon>
        <taxon>Agaricomycetes</taxon>
        <taxon>Agaricomycetidae</taxon>
        <taxon>Agaricales</taxon>
        <taxon>Marasmiineae</taxon>
        <taxon>Mycenaceae</taxon>
        <taxon>Mycena</taxon>
    </lineage>
</organism>
<feature type="compositionally biased region" description="Acidic residues" evidence="1">
    <location>
        <begin position="40"/>
        <end position="51"/>
    </location>
</feature>
<proteinExistence type="predicted"/>
<reference evidence="2" key="1">
    <citation type="submission" date="2023-03" db="EMBL/GenBank/DDBJ databases">
        <title>Massive genome expansion in bonnet fungi (Mycena s.s.) driven by repeated elements and novel gene families across ecological guilds.</title>
        <authorList>
            <consortium name="Lawrence Berkeley National Laboratory"/>
            <person name="Harder C.B."/>
            <person name="Miyauchi S."/>
            <person name="Viragh M."/>
            <person name="Kuo A."/>
            <person name="Thoen E."/>
            <person name="Andreopoulos B."/>
            <person name="Lu D."/>
            <person name="Skrede I."/>
            <person name="Drula E."/>
            <person name="Henrissat B."/>
            <person name="Morin E."/>
            <person name="Kohler A."/>
            <person name="Barry K."/>
            <person name="LaButti K."/>
            <person name="Morin E."/>
            <person name="Salamov A."/>
            <person name="Lipzen A."/>
            <person name="Mereny Z."/>
            <person name="Hegedus B."/>
            <person name="Baldrian P."/>
            <person name="Stursova M."/>
            <person name="Weitz H."/>
            <person name="Taylor A."/>
            <person name="Grigoriev I.V."/>
            <person name="Nagy L.G."/>
            <person name="Martin F."/>
            <person name="Kauserud H."/>
        </authorList>
    </citation>
    <scope>NUCLEOTIDE SEQUENCE</scope>
    <source>
        <strain evidence="2">CBHHK002</strain>
    </source>
</reference>